<evidence type="ECO:0000313" key="1">
    <source>
        <dbReference type="EMBL" id="OEH81334.1"/>
    </source>
</evidence>
<comment type="caution">
    <text evidence="1">The sequence shown here is derived from an EMBL/GenBank/DDBJ whole genome shotgun (WGS) entry which is preliminary data.</text>
</comment>
<name>A0A1E5KTX6_9ENTE</name>
<dbReference type="STRING" id="762845.BCR26_16965"/>
<accession>A0A1E5KTX6</accession>
<sequence>MKYAIMLVRNVGSVTVTIYAVHDQEDDVEEFPTRGEAIRFLMGEGFTPLSSLSPTGSQEWVKAEVFAWM</sequence>
<evidence type="ECO:0000313" key="2">
    <source>
        <dbReference type="Proteomes" id="UP000095256"/>
    </source>
</evidence>
<proteinExistence type="predicted"/>
<dbReference type="RefSeq" id="WP_069699695.1">
    <property type="nucleotide sequence ID" value="NZ_JAGGMA010000021.1"/>
</dbReference>
<organism evidence="1 2">
    <name type="scientific">Enterococcus rivorum</name>
    <dbReference type="NCBI Taxonomy" id="762845"/>
    <lineage>
        <taxon>Bacteria</taxon>
        <taxon>Bacillati</taxon>
        <taxon>Bacillota</taxon>
        <taxon>Bacilli</taxon>
        <taxon>Lactobacillales</taxon>
        <taxon>Enterococcaceae</taxon>
        <taxon>Enterococcus</taxon>
    </lineage>
</organism>
<dbReference type="EMBL" id="MIEK01000051">
    <property type="protein sequence ID" value="OEH81334.1"/>
    <property type="molecule type" value="Genomic_DNA"/>
</dbReference>
<dbReference type="Proteomes" id="UP000095256">
    <property type="component" value="Unassembled WGS sequence"/>
</dbReference>
<reference evidence="1 2" key="1">
    <citation type="submission" date="2016-09" db="EMBL/GenBank/DDBJ databases">
        <authorList>
            <person name="Capua I."/>
            <person name="De Benedictis P."/>
            <person name="Joannis T."/>
            <person name="Lombin L.H."/>
            <person name="Cattoli G."/>
        </authorList>
    </citation>
    <scope>NUCLEOTIDE SEQUENCE [LARGE SCALE GENOMIC DNA]</scope>
    <source>
        <strain evidence="1 2">LMG 25899</strain>
    </source>
</reference>
<keyword evidence="2" id="KW-1185">Reference proteome</keyword>
<protein>
    <submittedName>
        <fullName evidence="1">Uncharacterized protein</fullName>
    </submittedName>
</protein>
<dbReference type="AlphaFoldDB" id="A0A1E5KTX6"/>
<gene>
    <name evidence="1" type="ORF">BCR26_16965</name>
</gene>